<evidence type="ECO:0000256" key="5">
    <source>
        <dbReference type="ARBA" id="ARBA00022448"/>
    </source>
</evidence>
<feature type="signal peptide" evidence="10">
    <location>
        <begin position="1"/>
        <end position="23"/>
    </location>
</feature>
<evidence type="ECO:0000256" key="10">
    <source>
        <dbReference type="HAMAP-Rule" id="MF_00240"/>
    </source>
</evidence>
<dbReference type="GO" id="GO:0044874">
    <property type="term" value="P:lipoprotein localization to outer membrane"/>
    <property type="evidence" value="ECO:0007669"/>
    <property type="project" value="UniProtKB-UniRule"/>
</dbReference>
<evidence type="ECO:0000256" key="1">
    <source>
        <dbReference type="ARBA" id="ARBA00004418"/>
    </source>
</evidence>
<reference evidence="11 12" key="1">
    <citation type="submission" date="2018-04" db="EMBL/GenBank/DDBJ databases">
        <title>Bordetella sp. HZ20 isolated from seawater.</title>
        <authorList>
            <person name="Sun C."/>
        </authorList>
    </citation>
    <scope>NUCLEOTIDE SEQUENCE [LARGE SCALE GENOMIC DNA]</scope>
    <source>
        <strain evidence="11 12">HZ20</strain>
    </source>
</reference>
<comment type="similarity">
    <text evidence="2 10">Belongs to the LolA family.</text>
</comment>
<keyword evidence="9 10" id="KW-0143">Chaperone</keyword>
<dbReference type="NCBIfam" id="TIGR00547">
    <property type="entry name" value="lolA"/>
    <property type="match status" value="1"/>
</dbReference>
<dbReference type="Proteomes" id="UP000244571">
    <property type="component" value="Chromosome"/>
</dbReference>
<dbReference type="InterPro" id="IPR029046">
    <property type="entry name" value="LolA/LolB/LppX"/>
</dbReference>
<keyword evidence="11" id="KW-0449">Lipoprotein</keyword>
<keyword evidence="8 10" id="KW-0653">Protein transport</keyword>
<dbReference type="HAMAP" id="MF_00240">
    <property type="entry name" value="LolA"/>
    <property type="match status" value="1"/>
</dbReference>
<evidence type="ECO:0000313" key="12">
    <source>
        <dbReference type="Proteomes" id="UP000244571"/>
    </source>
</evidence>
<dbReference type="CDD" id="cd16325">
    <property type="entry name" value="LolA"/>
    <property type="match status" value="1"/>
</dbReference>
<dbReference type="AlphaFoldDB" id="A0A2R4XK54"/>
<dbReference type="InterPro" id="IPR004564">
    <property type="entry name" value="OM_lipoprot_carrier_LolA-like"/>
</dbReference>
<dbReference type="PANTHER" id="PTHR35869">
    <property type="entry name" value="OUTER-MEMBRANE LIPOPROTEIN CARRIER PROTEIN"/>
    <property type="match status" value="1"/>
</dbReference>
<sequence precursor="true">MFRKYLKNLVYVVSFWGATVSMAVANPAADQFRQFVEAFSAATGQFEQYTVTGQGQTTRAQSGSFAFERPGKFRWDVEQPYAQLVVSDGRSVFQYDPDLRQATVRPVDQSIGSSPAAILFGDVALDDAFNIEALPEQDGMEWLRAIPEQPDSGLNQVDIGMFEGKPARLLLRDSFGQTTRIDLSRIRAQSSFSSDTFEFSPPTGTDVVRVQ</sequence>
<dbReference type="OrthoDB" id="9787361at2"/>
<feature type="chain" id="PRO_5015366379" description="Outer-membrane lipoprotein carrier protein" evidence="10">
    <location>
        <begin position="24"/>
        <end position="211"/>
    </location>
</feature>
<keyword evidence="12" id="KW-1185">Reference proteome</keyword>
<dbReference type="Pfam" id="PF03548">
    <property type="entry name" value="LolA"/>
    <property type="match status" value="1"/>
</dbReference>
<dbReference type="SUPFAM" id="SSF89392">
    <property type="entry name" value="Prokaryotic lipoproteins and lipoprotein localization factors"/>
    <property type="match status" value="1"/>
</dbReference>
<keyword evidence="5 10" id="KW-0813">Transport</keyword>
<dbReference type="InterPro" id="IPR018323">
    <property type="entry name" value="OM_lipoprot_carrier_LolA_Pbac"/>
</dbReference>
<dbReference type="GO" id="GO:0042953">
    <property type="term" value="P:lipoprotein transport"/>
    <property type="evidence" value="ECO:0007669"/>
    <property type="project" value="InterPro"/>
</dbReference>
<dbReference type="KEGG" id="boz:DBV39_11040"/>
<evidence type="ECO:0000256" key="2">
    <source>
        <dbReference type="ARBA" id="ARBA00007615"/>
    </source>
</evidence>
<evidence type="ECO:0000256" key="9">
    <source>
        <dbReference type="ARBA" id="ARBA00023186"/>
    </source>
</evidence>
<dbReference type="GO" id="GO:0042597">
    <property type="term" value="C:periplasmic space"/>
    <property type="evidence" value="ECO:0007669"/>
    <property type="project" value="UniProtKB-SubCell"/>
</dbReference>
<comment type="subunit">
    <text evidence="3 10">Monomer.</text>
</comment>
<keyword evidence="6 10" id="KW-0732">Signal</keyword>
<organism evidence="11 12">
    <name type="scientific">Orrella marina</name>
    <dbReference type="NCBI Taxonomy" id="2163011"/>
    <lineage>
        <taxon>Bacteria</taxon>
        <taxon>Pseudomonadati</taxon>
        <taxon>Pseudomonadota</taxon>
        <taxon>Betaproteobacteria</taxon>
        <taxon>Burkholderiales</taxon>
        <taxon>Alcaligenaceae</taxon>
        <taxon>Orrella</taxon>
    </lineage>
</organism>
<evidence type="ECO:0000256" key="8">
    <source>
        <dbReference type="ARBA" id="ARBA00022927"/>
    </source>
</evidence>
<accession>A0A2R4XK54</accession>
<comment type="subcellular location">
    <subcellularLocation>
        <location evidence="1 10">Periplasm</location>
    </subcellularLocation>
</comment>
<evidence type="ECO:0000313" key="11">
    <source>
        <dbReference type="EMBL" id="AWB34153.1"/>
    </source>
</evidence>
<name>A0A2R4XK54_9BURK</name>
<protein>
    <recommendedName>
        <fullName evidence="4 10">Outer-membrane lipoprotein carrier protein</fullName>
    </recommendedName>
</protein>
<evidence type="ECO:0000256" key="7">
    <source>
        <dbReference type="ARBA" id="ARBA00022764"/>
    </source>
</evidence>
<comment type="function">
    <text evidence="10">Participates in the translocation of lipoproteins from the inner membrane to the outer membrane. Only forms a complex with a lipoprotein if the residue after the N-terminal Cys is not an aspartate (The Asp acts as a targeting signal to indicate that the lipoprotein should stay in the inner membrane).</text>
</comment>
<gene>
    <name evidence="10 11" type="primary">lolA</name>
    <name evidence="11" type="ORF">DBV39_11040</name>
</gene>
<evidence type="ECO:0000256" key="4">
    <source>
        <dbReference type="ARBA" id="ARBA00014035"/>
    </source>
</evidence>
<keyword evidence="7 10" id="KW-0574">Periplasm</keyword>
<dbReference type="PANTHER" id="PTHR35869:SF1">
    <property type="entry name" value="OUTER-MEMBRANE LIPOPROTEIN CARRIER PROTEIN"/>
    <property type="match status" value="1"/>
</dbReference>
<dbReference type="EMBL" id="CP028901">
    <property type="protein sequence ID" value="AWB34153.1"/>
    <property type="molecule type" value="Genomic_DNA"/>
</dbReference>
<proteinExistence type="inferred from homology"/>
<evidence type="ECO:0000256" key="3">
    <source>
        <dbReference type="ARBA" id="ARBA00011245"/>
    </source>
</evidence>
<dbReference type="Gene3D" id="2.50.20.10">
    <property type="entry name" value="Lipoprotein localisation LolA/LolB/LppX"/>
    <property type="match status" value="1"/>
</dbReference>
<evidence type="ECO:0000256" key="6">
    <source>
        <dbReference type="ARBA" id="ARBA00022729"/>
    </source>
</evidence>